<dbReference type="EMBL" id="VOQF01000001">
    <property type="protein sequence ID" value="TXC93447.1"/>
    <property type="molecule type" value="Genomic_DNA"/>
</dbReference>
<feature type="domain" description="DUF4825" evidence="1">
    <location>
        <begin position="29"/>
        <end position="110"/>
    </location>
</feature>
<dbReference type="AlphaFoldDB" id="A0A5C6W640"/>
<accession>A0A5C6W640</accession>
<name>A0A5C6W640_9BACI</name>
<evidence type="ECO:0000259" key="1">
    <source>
        <dbReference type="Pfam" id="PF16107"/>
    </source>
</evidence>
<dbReference type="Pfam" id="PF16107">
    <property type="entry name" value="DUF4825"/>
    <property type="match status" value="1"/>
</dbReference>
<dbReference type="OrthoDB" id="2352542at2"/>
<reference evidence="2 3" key="1">
    <citation type="journal article" date="2005" name="Int. J. Syst. Evol. Microbiol.">
        <title>Bacillus litoralis sp. nov., isolated from a tidal flat of the Yellow Sea in Korea.</title>
        <authorList>
            <person name="Yoon J.H."/>
            <person name="Oh T.K."/>
        </authorList>
    </citation>
    <scope>NUCLEOTIDE SEQUENCE [LARGE SCALE GENOMIC DNA]</scope>
    <source>
        <strain evidence="2 3">SW-211</strain>
    </source>
</reference>
<dbReference type="PROSITE" id="PS51257">
    <property type="entry name" value="PROKAR_LIPOPROTEIN"/>
    <property type="match status" value="1"/>
</dbReference>
<keyword evidence="3" id="KW-1185">Reference proteome</keyword>
<organism evidence="2 3">
    <name type="scientific">Metabacillus litoralis</name>
    <dbReference type="NCBI Taxonomy" id="152268"/>
    <lineage>
        <taxon>Bacteria</taxon>
        <taxon>Bacillati</taxon>
        <taxon>Bacillota</taxon>
        <taxon>Bacilli</taxon>
        <taxon>Bacillales</taxon>
        <taxon>Bacillaceae</taxon>
        <taxon>Metabacillus</taxon>
    </lineage>
</organism>
<comment type="caution">
    <text evidence="2">The sequence shown here is derived from an EMBL/GenBank/DDBJ whole genome shotgun (WGS) entry which is preliminary data.</text>
</comment>
<protein>
    <submittedName>
        <fullName evidence="2">DUF4825 domain-containing protein</fullName>
    </submittedName>
</protein>
<evidence type="ECO:0000313" key="3">
    <source>
        <dbReference type="Proteomes" id="UP000321363"/>
    </source>
</evidence>
<evidence type="ECO:0000313" key="2">
    <source>
        <dbReference type="EMBL" id="TXC93447.1"/>
    </source>
</evidence>
<dbReference type="Proteomes" id="UP000321363">
    <property type="component" value="Unassembled WGS sequence"/>
</dbReference>
<proteinExistence type="predicted"/>
<gene>
    <name evidence="2" type="ORF">FS935_01255</name>
</gene>
<dbReference type="InterPro" id="IPR032250">
    <property type="entry name" value="DUF4825"/>
</dbReference>
<sequence>MLRIVKGMLSFLFVLFLLSGCNTSKVDIFQYKNSYVGDNNAVSHILNSLPSNNHLKGFELETKEKPYGIIIHYHLEIEEGYEQTVLYNSTYLFSLIQNVELIKFDFEGMEYEMTKGNLEKWYGRDLNEFTNKEELEDLIQDHLKDQDKVKQLFN</sequence>